<sequence length="208" mass="24249">METSKLKLDALLEILRLQQESPALEIYIPNFSGMNLDEKLARLTNFIDIPHNIKKNNLWDTNFLIFPMDLFARIKGLHYLEKFYNVPMYIRGFKQGGSISLRQMINILHDQQNITASFFANTFVKCVPETIIVDADNKYISCQKLIEESTIIPKKFNEDIYSAIVFTMQIKQNNVDYIAFSRINKDFAAKISLTQFIHDGYTQKYIMV</sequence>
<dbReference type="EMBL" id="MT418680">
    <property type="protein sequence ID" value="QKF94276.1"/>
    <property type="molecule type" value="Genomic_DNA"/>
</dbReference>
<reference evidence="1 2" key="1">
    <citation type="submission" date="2020-04" db="EMBL/GenBank/DDBJ databases">
        <title>Advantages and limits of metagenomic assembly and binning of a giant virus.</title>
        <authorList>
            <person name="Schulz F."/>
            <person name="Andreani J."/>
            <person name="Francis R."/>
            <person name="Boudjemaa H."/>
            <person name="Bou Khalil J.Y."/>
            <person name="Lee J."/>
            <person name="La Scola B."/>
            <person name="Woyke T."/>
        </authorList>
    </citation>
    <scope>NUCLEOTIDE SEQUENCE [LARGE SCALE GENOMIC DNA]</scope>
    <source>
        <strain evidence="1 2">FV1/VV64</strain>
    </source>
</reference>
<organism evidence="1 2">
    <name type="scientific">Fadolivirus FV1/VV64</name>
    <dbReference type="NCBI Taxonomy" id="3070911"/>
    <lineage>
        <taxon>Viruses</taxon>
        <taxon>Varidnaviria</taxon>
        <taxon>Bamfordvirae</taxon>
        <taxon>Nucleocytoviricota</taxon>
        <taxon>Megaviricetes</taxon>
        <taxon>Imitervirales</taxon>
        <taxon>Mimiviridae</taxon>
        <taxon>Klosneuvirinae</taxon>
        <taxon>Fadolivirus</taxon>
        <taxon>Fadolivirus algeromassiliense</taxon>
    </lineage>
</organism>
<accession>A0A7D3V7Q5</accession>
<gene>
    <name evidence="1" type="ORF">Fadolivirus_1_818</name>
</gene>
<name>A0A7D3V7Q5_9VIRU</name>
<dbReference type="Proteomes" id="UP001162001">
    <property type="component" value="Segment"/>
</dbReference>
<protein>
    <submittedName>
        <fullName evidence="1">Uncharacterized protein</fullName>
    </submittedName>
</protein>
<proteinExistence type="predicted"/>
<evidence type="ECO:0000313" key="1">
    <source>
        <dbReference type="EMBL" id="QKF94276.1"/>
    </source>
</evidence>
<keyword evidence="2" id="KW-1185">Reference proteome</keyword>
<evidence type="ECO:0000313" key="2">
    <source>
        <dbReference type="Proteomes" id="UP001162001"/>
    </source>
</evidence>